<organism evidence="8 9">
    <name type="scientific">Hymenobacter terrestris</name>
    <dbReference type="NCBI Taxonomy" id="2748310"/>
    <lineage>
        <taxon>Bacteria</taxon>
        <taxon>Pseudomonadati</taxon>
        <taxon>Bacteroidota</taxon>
        <taxon>Cytophagia</taxon>
        <taxon>Cytophagales</taxon>
        <taxon>Hymenobacteraceae</taxon>
        <taxon>Hymenobacter</taxon>
    </lineage>
</organism>
<evidence type="ECO:0000259" key="7">
    <source>
        <dbReference type="PROSITE" id="PS50059"/>
    </source>
</evidence>
<dbReference type="Pfam" id="PF00254">
    <property type="entry name" value="FKBP_C"/>
    <property type="match status" value="1"/>
</dbReference>
<keyword evidence="9" id="KW-1185">Reference proteome</keyword>
<dbReference type="Proteomes" id="UP000626554">
    <property type="component" value="Unassembled WGS sequence"/>
</dbReference>
<dbReference type="EMBL" id="JABKAV010000019">
    <property type="protein sequence ID" value="NVO84977.1"/>
    <property type="molecule type" value="Genomic_DNA"/>
</dbReference>
<dbReference type="SUPFAM" id="SSF54534">
    <property type="entry name" value="FKBP-like"/>
    <property type="match status" value="1"/>
</dbReference>
<dbReference type="GO" id="GO:0016853">
    <property type="term" value="F:isomerase activity"/>
    <property type="evidence" value="ECO:0007669"/>
    <property type="project" value="UniProtKB-KW"/>
</dbReference>
<keyword evidence="3 5" id="KW-0697">Rotamase</keyword>
<evidence type="ECO:0000256" key="5">
    <source>
        <dbReference type="PROSITE-ProRule" id="PRU00277"/>
    </source>
</evidence>
<evidence type="ECO:0000256" key="2">
    <source>
        <dbReference type="ARBA" id="ARBA00006577"/>
    </source>
</evidence>
<evidence type="ECO:0000256" key="1">
    <source>
        <dbReference type="ARBA" id="ARBA00000971"/>
    </source>
</evidence>
<evidence type="ECO:0000313" key="9">
    <source>
        <dbReference type="Proteomes" id="UP000626554"/>
    </source>
</evidence>
<dbReference type="RefSeq" id="WP_176899651.1">
    <property type="nucleotide sequence ID" value="NZ_JABKAV010000019.1"/>
</dbReference>
<evidence type="ECO:0000256" key="4">
    <source>
        <dbReference type="ARBA" id="ARBA00023235"/>
    </source>
</evidence>
<dbReference type="EC" id="5.2.1.8" evidence="6"/>
<comment type="caution">
    <text evidence="8">The sequence shown here is derived from an EMBL/GenBank/DDBJ whole genome shotgun (WGS) entry which is preliminary data.</text>
</comment>
<dbReference type="PANTHER" id="PTHR43811:SF19">
    <property type="entry name" value="39 KDA FK506-BINDING NUCLEAR PROTEIN"/>
    <property type="match status" value="1"/>
</dbReference>
<dbReference type="InterPro" id="IPR046357">
    <property type="entry name" value="PPIase_dom_sf"/>
</dbReference>
<accession>A0ABX2Q3W7</accession>
<sequence length="176" mass="19002">MLFSSLCSAVYRTGQRSRHTLALLLIMLPLLLAGCQSDPTDDTDYAARDEQLITDYIKANNLTGFVRQASGLYVAVTQPGTGNPAVAGQQLTTLYTGLTLDGRIFDSTANRNNDPLTFTVGRGQVIQGWDEGFIGLRPGSKAILLIPSDLAYGARATGPIPARSVLRFDVELLRVQ</sequence>
<dbReference type="InterPro" id="IPR001179">
    <property type="entry name" value="PPIase_FKBP_dom"/>
</dbReference>
<comment type="similarity">
    <text evidence="2 6">Belongs to the FKBP-type PPIase family.</text>
</comment>
<evidence type="ECO:0000313" key="8">
    <source>
        <dbReference type="EMBL" id="NVO84977.1"/>
    </source>
</evidence>
<protein>
    <recommendedName>
        <fullName evidence="6">Peptidyl-prolyl cis-trans isomerase</fullName>
        <ecNumber evidence="6">5.2.1.8</ecNumber>
    </recommendedName>
</protein>
<reference evidence="8 9" key="1">
    <citation type="submission" date="2020-05" db="EMBL/GenBank/DDBJ databases">
        <title>Hymenobacter terrestris sp. nov. and Hymenobacter lapidiphilus sp. nov., isolated from regoliths in Antarctica.</title>
        <authorList>
            <person name="Sedlacek I."/>
            <person name="Pantucek R."/>
            <person name="Zeman M."/>
            <person name="Holochova P."/>
            <person name="Kralova S."/>
            <person name="Stankova E."/>
            <person name="Sedo O."/>
            <person name="Micenkova L."/>
            <person name="Svec P."/>
            <person name="Gupta V."/>
            <person name="Sood U."/>
            <person name="Korpole U.S."/>
            <person name="Lal R."/>
        </authorList>
    </citation>
    <scope>NUCLEOTIDE SEQUENCE [LARGE SCALE GENOMIC DNA]</scope>
    <source>
        <strain evidence="8 9">P5252</strain>
    </source>
</reference>
<keyword evidence="4 5" id="KW-0413">Isomerase</keyword>
<feature type="domain" description="PPIase FKBP-type" evidence="7">
    <location>
        <begin position="88"/>
        <end position="176"/>
    </location>
</feature>
<dbReference type="PANTHER" id="PTHR43811">
    <property type="entry name" value="FKBP-TYPE PEPTIDYL-PROLYL CIS-TRANS ISOMERASE FKPA"/>
    <property type="match status" value="1"/>
</dbReference>
<gene>
    <name evidence="8" type="ORF">HW556_08800</name>
</gene>
<name>A0ABX2Q3W7_9BACT</name>
<evidence type="ECO:0000256" key="3">
    <source>
        <dbReference type="ARBA" id="ARBA00023110"/>
    </source>
</evidence>
<proteinExistence type="inferred from homology"/>
<dbReference type="Gene3D" id="3.10.50.40">
    <property type="match status" value="1"/>
</dbReference>
<dbReference type="PROSITE" id="PS50059">
    <property type="entry name" value="FKBP_PPIASE"/>
    <property type="match status" value="1"/>
</dbReference>
<evidence type="ECO:0000256" key="6">
    <source>
        <dbReference type="RuleBase" id="RU003915"/>
    </source>
</evidence>
<comment type="catalytic activity">
    <reaction evidence="1 5 6">
        <text>[protein]-peptidylproline (omega=180) = [protein]-peptidylproline (omega=0)</text>
        <dbReference type="Rhea" id="RHEA:16237"/>
        <dbReference type="Rhea" id="RHEA-COMP:10747"/>
        <dbReference type="Rhea" id="RHEA-COMP:10748"/>
        <dbReference type="ChEBI" id="CHEBI:83833"/>
        <dbReference type="ChEBI" id="CHEBI:83834"/>
        <dbReference type="EC" id="5.2.1.8"/>
    </reaction>
</comment>